<accession>A0A0L0BUU7</accession>
<sequence>MRFLSSPPPLRQSSIVSNDLRRVCAASNFSKTRAFSFSAACTFSAVRERSECCLERCCSSVLTASKLLCSVFSFCWVSSSLQRSCELSEASFKSLLGIFASKSFTFVRNVSRSRIQFWNFFSSDDTRFVYSSEDCKLLVLTKACSSLLRSCNSAFCLSDCSRRNSLASTMLFNSEIRFKSFSISSSDCESIESMDISEGSRQCPLRPVSNELLAAMGGKEIVVFSAFLSSFKGLVRVVVLAVLEASPLGLEIISISDDVAVSISSLELGGEVSLLLLREIFFIS</sequence>
<proteinExistence type="predicted"/>
<protein>
    <submittedName>
        <fullName evidence="1">Uncharacterized protein</fullName>
    </submittedName>
</protein>
<evidence type="ECO:0000313" key="1">
    <source>
        <dbReference type="EMBL" id="KNC23840.1"/>
    </source>
</evidence>
<dbReference type="Proteomes" id="UP000037069">
    <property type="component" value="Unassembled WGS sequence"/>
</dbReference>
<dbReference type="AlphaFoldDB" id="A0A0L0BUU7"/>
<gene>
    <name evidence="1" type="ORF">FF38_12856</name>
</gene>
<name>A0A0L0BUU7_LUCCU</name>
<reference evidence="1 2" key="1">
    <citation type="journal article" date="2015" name="Nat. Commun.">
        <title>Lucilia cuprina genome unlocks parasitic fly biology to underpin future interventions.</title>
        <authorList>
            <person name="Anstead C.A."/>
            <person name="Korhonen P.K."/>
            <person name="Young N.D."/>
            <person name="Hall R.S."/>
            <person name="Jex A.R."/>
            <person name="Murali S.C."/>
            <person name="Hughes D.S."/>
            <person name="Lee S.F."/>
            <person name="Perry T."/>
            <person name="Stroehlein A.J."/>
            <person name="Ansell B.R."/>
            <person name="Breugelmans B."/>
            <person name="Hofmann A."/>
            <person name="Qu J."/>
            <person name="Dugan S."/>
            <person name="Lee S.L."/>
            <person name="Chao H."/>
            <person name="Dinh H."/>
            <person name="Han Y."/>
            <person name="Doddapaneni H.V."/>
            <person name="Worley K.C."/>
            <person name="Muzny D.M."/>
            <person name="Ioannidis P."/>
            <person name="Waterhouse R.M."/>
            <person name="Zdobnov E.M."/>
            <person name="James P.J."/>
            <person name="Bagnall N.H."/>
            <person name="Kotze A.C."/>
            <person name="Gibbs R.A."/>
            <person name="Richards S."/>
            <person name="Batterham P."/>
            <person name="Gasser R.B."/>
        </authorList>
    </citation>
    <scope>NUCLEOTIDE SEQUENCE [LARGE SCALE GENOMIC DNA]</scope>
    <source>
        <strain evidence="1 2">LS</strain>
        <tissue evidence="1">Full body</tissue>
    </source>
</reference>
<organism evidence="1 2">
    <name type="scientific">Lucilia cuprina</name>
    <name type="common">Green bottle fly</name>
    <name type="synonym">Australian sheep blowfly</name>
    <dbReference type="NCBI Taxonomy" id="7375"/>
    <lineage>
        <taxon>Eukaryota</taxon>
        <taxon>Metazoa</taxon>
        <taxon>Ecdysozoa</taxon>
        <taxon>Arthropoda</taxon>
        <taxon>Hexapoda</taxon>
        <taxon>Insecta</taxon>
        <taxon>Pterygota</taxon>
        <taxon>Neoptera</taxon>
        <taxon>Endopterygota</taxon>
        <taxon>Diptera</taxon>
        <taxon>Brachycera</taxon>
        <taxon>Muscomorpha</taxon>
        <taxon>Oestroidea</taxon>
        <taxon>Calliphoridae</taxon>
        <taxon>Luciliinae</taxon>
        <taxon>Lucilia</taxon>
    </lineage>
</organism>
<evidence type="ECO:0000313" key="2">
    <source>
        <dbReference type="Proteomes" id="UP000037069"/>
    </source>
</evidence>
<dbReference type="EMBL" id="JRES01001295">
    <property type="protein sequence ID" value="KNC23840.1"/>
    <property type="molecule type" value="Genomic_DNA"/>
</dbReference>
<comment type="caution">
    <text evidence="1">The sequence shown here is derived from an EMBL/GenBank/DDBJ whole genome shotgun (WGS) entry which is preliminary data.</text>
</comment>
<keyword evidence="2" id="KW-1185">Reference proteome</keyword>